<dbReference type="InterPro" id="IPR014880">
    <property type="entry name" value="SoxZ_dom"/>
</dbReference>
<proteinExistence type="predicted"/>
<name>A0A0A6PKH2_9GAMM</name>
<evidence type="ECO:0000313" key="3">
    <source>
        <dbReference type="Proteomes" id="UP000030428"/>
    </source>
</evidence>
<dbReference type="SUPFAM" id="SSF81296">
    <property type="entry name" value="E set domains"/>
    <property type="match status" value="1"/>
</dbReference>
<dbReference type="NCBIfam" id="TIGR04490">
    <property type="entry name" value="SoxZ_true"/>
    <property type="match status" value="1"/>
</dbReference>
<dbReference type="Gene3D" id="2.60.40.10">
    <property type="entry name" value="Immunoglobulins"/>
    <property type="match status" value="1"/>
</dbReference>
<dbReference type="InterPro" id="IPR014756">
    <property type="entry name" value="Ig_E-set"/>
</dbReference>
<dbReference type="Proteomes" id="UP000030428">
    <property type="component" value="Unassembled WGS sequence"/>
</dbReference>
<dbReference type="InterPro" id="IPR013783">
    <property type="entry name" value="Ig-like_fold"/>
</dbReference>
<sequence length="99" mass="11050">MSYKTRMRAKLKGDFTEVKVLIKHPMKTKAKSRDGKPHYIEEVMVAHNGQVVMSAEWGGGVSANPYFAFSFEGGKIGDTVTLTWKDNRDNTGEAVTQIK</sequence>
<dbReference type="EMBL" id="JSZA02000038">
    <property type="protein sequence ID" value="KHD07142.1"/>
    <property type="molecule type" value="Genomic_DNA"/>
</dbReference>
<accession>A0A0A6PKH2</accession>
<protein>
    <recommendedName>
        <fullName evidence="1">Sulphur oxidation protein SoxZ domain-containing protein</fullName>
    </recommendedName>
</protein>
<reference evidence="2 3" key="1">
    <citation type="journal article" date="2016" name="Front. Microbiol.">
        <title>Single-Cell (Meta-)Genomics of a Dimorphic Candidatus Thiomargarita nelsonii Reveals Genomic Plasticity.</title>
        <authorList>
            <person name="Flood B.E."/>
            <person name="Fliss P."/>
            <person name="Jones D.S."/>
            <person name="Dick G.J."/>
            <person name="Jain S."/>
            <person name="Kaster A.K."/>
            <person name="Winkel M."/>
            <person name="Mussmann M."/>
            <person name="Bailey J."/>
        </authorList>
    </citation>
    <scope>NUCLEOTIDE SEQUENCE [LARGE SCALE GENOMIC DNA]</scope>
    <source>
        <strain evidence="2">Hydrate Ridge</strain>
    </source>
</reference>
<gene>
    <name evidence="2" type="ORF">PN36_12205</name>
</gene>
<comment type="caution">
    <text evidence="2">The sequence shown here is derived from an EMBL/GenBank/DDBJ whole genome shotgun (WGS) entry which is preliminary data.</text>
</comment>
<dbReference type="InterPro" id="IPR030995">
    <property type="entry name" value="SoxZ"/>
</dbReference>
<organism evidence="2 3">
    <name type="scientific">Candidatus Thiomargarita nelsonii</name>
    <dbReference type="NCBI Taxonomy" id="1003181"/>
    <lineage>
        <taxon>Bacteria</taxon>
        <taxon>Pseudomonadati</taxon>
        <taxon>Pseudomonadota</taxon>
        <taxon>Gammaproteobacteria</taxon>
        <taxon>Thiotrichales</taxon>
        <taxon>Thiotrichaceae</taxon>
        <taxon>Thiomargarita</taxon>
    </lineage>
</organism>
<dbReference type="Pfam" id="PF08770">
    <property type="entry name" value="SoxZ"/>
    <property type="match status" value="1"/>
</dbReference>
<keyword evidence="3" id="KW-1185">Reference proteome</keyword>
<evidence type="ECO:0000259" key="1">
    <source>
        <dbReference type="Pfam" id="PF08770"/>
    </source>
</evidence>
<dbReference type="AlphaFoldDB" id="A0A0A6PKH2"/>
<evidence type="ECO:0000313" key="2">
    <source>
        <dbReference type="EMBL" id="KHD07142.1"/>
    </source>
</evidence>
<feature type="domain" description="Sulphur oxidation protein SoxZ" evidence="1">
    <location>
        <begin position="8"/>
        <end position="95"/>
    </location>
</feature>